<dbReference type="RefSeq" id="WP_268753104.1">
    <property type="nucleotide sequence ID" value="NZ_CP046976.1"/>
</dbReference>
<sequence length="44" mass="4894">MSNEGPIREDSIDDLTDPEADADLQDRADKTGQKDTETDAEEQK</sequence>
<keyword evidence="3" id="KW-1185">Reference proteome</keyword>
<name>A0A1N7K8J9_9CORY</name>
<feature type="region of interest" description="Disordered" evidence="1">
    <location>
        <begin position="1"/>
        <end position="44"/>
    </location>
</feature>
<reference evidence="3" key="1">
    <citation type="submission" date="2017-01" db="EMBL/GenBank/DDBJ databases">
        <authorList>
            <person name="Varghese N."/>
            <person name="Submissions S."/>
        </authorList>
    </citation>
    <scope>NUCLEOTIDE SEQUENCE [LARGE SCALE GENOMIC DNA]</scope>
    <source>
        <strain evidence="3">DSM 44531</strain>
    </source>
</reference>
<dbReference type="STRING" id="1161099.SAMN05444817_11551"/>
<feature type="compositionally biased region" description="Basic and acidic residues" evidence="1">
    <location>
        <begin position="1"/>
        <end position="10"/>
    </location>
</feature>
<protein>
    <submittedName>
        <fullName evidence="2">Uncharacterized protein</fullName>
    </submittedName>
</protein>
<evidence type="ECO:0000256" key="1">
    <source>
        <dbReference type="SAM" id="MobiDB-lite"/>
    </source>
</evidence>
<feature type="compositionally biased region" description="Basic and acidic residues" evidence="1">
    <location>
        <begin position="24"/>
        <end position="44"/>
    </location>
</feature>
<organism evidence="2 3">
    <name type="scientific">Corynebacterium appendicis CIP 107643</name>
    <dbReference type="NCBI Taxonomy" id="1161099"/>
    <lineage>
        <taxon>Bacteria</taxon>
        <taxon>Bacillati</taxon>
        <taxon>Actinomycetota</taxon>
        <taxon>Actinomycetes</taxon>
        <taxon>Mycobacteriales</taxon>
        <taxon>Corynebacteriaceae</taxon>
        <taxon>Corynebacterium</taxon>
    </lineage>
</organism>
<dbReference type="EMBL" id="FTOF01000015">
    <property type="protein sequence ID" value="SIS57911.1"/>
    <property type="molecule type" value="Genomic_DNA"/>
</dbReference>
<gene>
    <name evidence="2" type="ORF">SAMN05444817_11551</name>
</gene>
<evidence type="ECO:0000313" key="3">
    <source>
        <dbReference type="Proteomes" id="UP000186292"/>
    </source>
</evidence>
<proteinExistence type="predicted"/>
<feature type="compositionally biased region" description="Acidic residues" evidence="1">
    <location>
        <begin position="11"/>
        <end position="23"/>
    </location>
</feature>
<accession>A0A1N7K8J9</accession>
<dbReference type="AlphaFoldDB" id="A0A1N7K8J9"/>
<dbReference type="Proteomes" id="UP000186292">
    <property type="component" value="Unassembled WGS sequence"/>
</dbReference>
<evidence type="ECO:0000313" key="2">
    <source>
        <dbReference type="EMBL" id="SIS57911.1"/>
    </source>
</evidence>